<dbReference type="Proteomes" id="UP000316292">
    <property type="component" value="Unassembled WGS sequence"/>
</dbReference>
<accession>A0A538SAF5</accession>
<dbReference type="EMBL" id="VBOR01000077">
    <property type="protein sequence ID" value="TMQ48358.1"/>
    <property type="molecule type" value="Genomic_DNA"/>
</dbReference>
<gene>
    <name evidence="1" type="ORF">E6K71_07420</name>
</gene>
<name>A0A538SAF5_UNCEI</name>
<organism evidence="1 2">
    <name type="scientific">Eiseniibacteriota bacterium</name>
    <dbReference type="NCBI Taxonomy" id="2212470"/>
    <lineage>
        <taxon>Bacteria</taxon>
        <taxon>Candidatus Eiseniibacteriota</taxon>
    </lineage>
</organism>
<proteinExistence type="predicted"/>
<reference evidence="1 2" key="1">
    <citation type="journal article" date="2019" name="Nat. Microbiol.">
        <title>Mediterranean grassland soil C-N compound turnover is dependent on rainfall and depth, and is mediated by genomically divergent microorganisms.</title>
        <authorList>
            <person name="Diamond S."/>
            <person name="Andeer P.F."/>
            <person name="Li Z."/>
            <person name="Crits-Christoph A."/>
            <person name="Burstein D."/>
            <person name="Anantharaman K."/>
            <person name="Lane K.R."/>
            <person name="Thomas B.C."/>
            <person name="Pan C."/>
            <person name="Northen T.R."/>
            <person name="Banfield J.F."/>
        </authorList>
    </citation>
    <scope>NUCLEOTIDE SEQUENCE [LARGE SCALE GENOMIC DNA]</scope>
    <source>
        <strain evidence="1">WS_1</strain>
    </source>
</reference>
<evidence type="ECO:0000313" key="2">
    <source>
        <dbReference type="Proteomes" id="UP000316292"/>
    </source>
</evidence>
<evidence type="ECO:0000313" key="1">
    <source>
        <dbReference type="EMBL" id="TMQ48358.1"/>
    </source>
</evidence>
<comment type="caution">
    <text evidence="1">The sequence shown here is derived from an EMBL/GenBank/DDBJ whole genome shotgun (WGS) entry which is preliminary data.</text>
</comment>
<dbReference type="AlphaFoldDB" id="A0A538SAF5"/>
<feature type="non-terminal residue" evidence="1">
    <location>
        <position position="91"/>
    </location>
</feature>
<protein>
    <submittedName>
        <fullName evidence="1">Uncharacterized protein</fullName>
    </submittedName>
</protein>
<sequence>MDNLIVERPAFVGLVTSAVEAYNRETNGFLVGNRGTRIMRQRPREVTVLRAAYPLQTEDRKPNWVSHGNEKAFKRARGAIENLDVGYAVLG</sequence>